<feature type="region of interest" description="Disordered" evidence="5">
    <location>
        <begin position="559"/>
        <end position="580"/>
    </location>
</feature>
<feature type="transmembrane region" description="Helical" evidence="6">
    <location>
        <begin position="269"/>
        <end position="291"/>
    </location>
</feature>
<accession>A0A0S4QTG9</accession>
<feature type="transmembrane region" description="Helical" evidence="6">
    <location>
        <begin position="195"/>
        <end position="216"/>
    </location>
</feature>
<evidence type="ECO:0000256" key="6">
    <source>
        <dbReference type="SAM" id="Phobius"/>
    </source>
</evidence>
<evidence type="ECO:0000313" key="8">
    <source>
        <dbReference type="Proteomes" id="UP000198802"/>
    </source>
</evidence>
<feature type="transmembrane region" description="Helical" evidence="6">
    <location>
        <begin position="160"/>
        <end position="183"/>
    </location>
</feature>
<dbReference type="Gene3D" id="1.20.1740.10">
    <property type="entry name" value="Amino acid/polyamine transporter I"/>
    <property type="match status" value="1"/>
</dbReference>
<feature type="transmembrane region" description="Helical" evidence="6">
    <location>
        <begin position="374"/>
        <end position="391"/>
    </location>
</feature>
<name>A0A0S4QTG9_9ACTN</name>
<keyword evidence="2 6" id="KW-0812">Transmembrane</keyword>
<dbReference type="EMBL" id="FAOZ01000023">
    <property type="protein sequence ID" value="CUU58896.1"/>
    <property type="molecule type" value="Genomic_DNA"/>
</dbReference>
<protein>
    <submittedName>
        <fullName evidence="7">Amino acid transporter</fullName>
    </submittedName>
</protein>
<dbReference type="PANTHER" id="PTHR47547">
    <property type="match status" value="1"/>
</dbReference>
<evidence type="ECO:0000256" key="5">
    <source>
        <dbReference type="SAM" id="MobiDB-lite"/>
    </source>
</evidence>
<feature type="transmembrane region" description="Helical" evidence="6">
    <location>
        <begin position="48"/>
        <end position="70"/>
    </location>
</feature>
<dbReference type="InterPro" id="IPR002293">
    <property type="entry name" value="AA/rel_permease1"/>
</dbReference>
<feature type="transmembrane region" description="Helical" evidence="6">
    <location>
        <begin position="515"/>
        <end position="538"/>
    </location>
</feature>
<feature type="transmembrane region" description="Helical" evidence="6">
    <location>
        <begin position="461"/>
        <end position="477"/>
    </location>
</feature>
<feature type="region of interest" description="Disordered" evidence="5">
    <location>
        <begin position="1"/>
        <end position="38"/>
    </location>
</feature>
<evidence type="ECO:0000256" key="4">
    <source>
        <dbReference type="ARBA" id="ARBA00023136"/>
    </source>
</evidence>
<feature type="transmembrane region" description="Helical" evidence="6">
    <location>
        <begin position="437"/>
        <end position="455"/>
    </location>
</feature>
<evidence type="ECO:0000256" key="2">
    <source>
        <dbReference type="ARBA" id="ARBA00022692"/>
    </source>
</evidence>
<keyword evidence="3 6" id="KW-1133">Transmembrane helix</keyword>
<gene>
    <name evidence="7" type="ORF">Ga0074812_12324</name>
</gene>
<dbReference type="GO" id="GO:0016020">
    <property type="term" value="C:membrane"/>
    <property type="evidence" value="ECO:0007669"/>
    <property type="project" value="UniProtKB-SubCell"/>
</dbReference>
<dbReference type="GO" id="GO:0022857">
    <property type="term" value="F:transmembrane transporter activity"/>
    <property type="evidence" value="ECO:0007669"/>
    <property type="project" value="InterPro"/>
</dbReference>
<feature type="transmembrane region" description="Helical" evidence="6">
    <location>
        <begin position="489"/>
        <end position="509"/>
    </location>
</feature>
<feature type="compositionally biased region" description="Low complexity" evidence="5">
    <location>
        <begin position="8"/>
        <end position="35"/>
    </location>
</feature>
<keyword evidence="4 6" id="KW-0472">Membrane</keyword>
<feature type="transmembrane region" description="Helical" evidence="6">
    <location>
        <begin position="321"/>
        <end position="344"/>
    </location>
</feature>
<evidence type="ECO:0000313" key="7">
    <source>
        <dbReference type="EMBL" id="CUU58896.1"/>
    </source>
</evidence>
<feature type="transmembrane region" description="Helical" evidence="6">
    <location>
        <begin position="397"/>
        <end position="417"/>
    </location>
</feature>
<dbReference type="PANTHER" id="PTHR47547:SF1">
    <property type="entry name" value="ASPARTATE-PROTON SYMPORTER"/>
    <property type="match status" value="1"/>
</dbReference>
<dbReference type="Pfam" id="PF13520">
    <property type="entry name" value="AA_permease_2"/>
    <property type="match status" value="1"/>
</dbReference>
<dbReference type="Proteomes" id="UP000198802">
    <property type="component" value="Unassembled WGS sequence"/>
</dbReference>
<reference evidence="8" key="1">
    <citation type="submission" date="2015-11" db="EMBL/GenBank/DDBJ databases">
        <authorList>
            <person name="Varghese N."/>
        </authorList>
    </citation>
    <scope>NUCLEOTIDE SEQUENCE [LARGE SCALE GENOMIC DNA]</scope>
    <source>
        <strain evidence="8">DSM 45899</strain>
    </source>
</reference>
<keyword evidence="8" id="KW-1185">Reference proteome</keyword>
<organism evidence="7 8">
    <name type="scientific">Parafrankia irregularis</name>
    <dbReference type="NCBI Taxonomy" id="795642"/>
    <lineage>
        <taxon>Bacteria</taxon>
        <taxon>Bacillati</taxon>
        <taxon>Actinomycetota</taxon>
        <taxon>Actinomycetes</taxon>
        <taxon>Frankiales</taxon>
        <taxon>Frankiaceae</taxon>
        <taxon>Parafrankia</taxon>
    </lineage>
</organism>
<proteinExistence type="predicted"/>
<evidence type="ECO:0000256" key="1">
    <source>
        <dbReference type="ARBA" id="ARBA00004141"/>
    </source>
</evidence>
<sequence>MSIHESRPTSPGGRTSAPGTPAGGTTPTNTASGSTEPSALRPHMGLSALTFVSLGSIIGSGWLLGALTAAQAAGPAAIVAWMMAGVLVMILALVHAELGATYPVAGGSARYTHLALGPLAGFTAGWLAWIQAVALAPIEVEAALSYLNNEFPGLIRQDGTLTGTGLAIGAASMLVFTTINVLGVRRLAATNAVTVVWKFLVPLLTVVTLCVVSFQPGNFHAGGGFAPFGAHGIFAALPAGVVFALQGFEQAVQMGGEARNPSRDIPRAIIIATLLGTGLYLALQIAFLGALDPAQLLHGWSHPVGSGDYGPYATLAQGLTLTWLAALLYIDAVVSPGGTALIYVGTSSRLAYSLGETGSLPSALRRLNRHGTPVVAIAIACVVGLLMFLPFPSWQQLVRLISSATFVMYGFVPIALIVLRRTDPDRPRPYRLPAANVLARAAFVASNMIVYWSGWENDRKLAAAIVVGFVVFALYRATQPADRWPALEWRAALWIAPWLGGVVLISWLGQFGGRGVIPFWVDLVVLSVFCLGVFELAVRGAPPAARTRHLIDAACPPRRASADPAPDGTVPGARIPDCPA</sequence>
<dbReference type="RefSeq" id="WP_091282741.1">
    <property type="nucleotide sequence ID" value="NZ_FAOZ01000023.1"/>
</dbReference>
<evidence type="ECO:0000256" key="3">
    <source>
        <dbReference type="ARBA" id="ARBA00022989"/>
    </source>
</evidence>
<feature type="transmembrane region" description="Helical" evidence="6">
    <location>
        <begin position="76"/>
        <end position="94"/>
    </location>
</feature>
<dbReference type="InterPro" id="IPR052962">
    <property type="entry name" value="AA_Transporter_AGT"/>
</dbReference>
<feature type="transmembrane region" description="Helical" evidence="6">
    <location>
        <begin position="228"/>
        <end position="248"/>
    </location>
</feature>
<feature type="transmembrane region" description="Helical" evidence="6">
    <location>
        <begin position="115"/>
        <end position="140"/>
    </location>
</feature>
<comment type="subcellular location">
    <subcellularLocation>
        <location evidence="1">Membrane</location>
        <topology evidence="1">Multi-pass membrane protein</topology>
    </subcellularLocation>
</comment>
<dbReference type="AlphaFoldDB" id="A0A0S4QTG9"/>